<dbReference type="SUPFAM" id="SSF51430">
    <property type="entry name" value="NAD(P)-linked oxidoreductase"/>
    <property type="match status" value="1"/>
</dbReference>
<reference evidence="3" key="1">
    <citation type="submission" date="2019-10" db="EMBL/GenBank/DDBJ databases">
        <authorList>
            <consortium name="DOE Joint Genome Institute"/>
            <person name="Kuo A."/>
            <person name="Miyauchi S."/>
            <person name="Kiss E."/>
            <person name="Drula E."/>
            <person name="Kohler A."/>
            <person name="Sanchez-Garcia M."/>
            <person name="Andreopoulos B."/>
            <person name="Barry K.W."/>
            <person name="Bonito G."/>
            <person name="Buee M."/>
            <person name="Carver A."/>
            <person name="Chen C."/>
            <person name="Cichocki N."/>
            <person name="Clum A."/>
            <person name="Culley D."/>
            <person name="Crous P.W."/>
            <person name="Fauchery L."/>
            <person name="Girlanda M."/>
            <person name="Hayes R."/>
            <person name="Keri Z."/>
            <person name="LaButti K."/>
            <person name="Lipzen A."/>
            <person name="Lombard V."/>
            <person name="Magnuson J."/>
            <person name="Maillard F."/>
            <person name="Morin E."/>
            <person name="Murat C."/>
            <person name="Nolan M."/>
            <person name="Ohm R."/>
            <person name="Pangilinan J."/>
            <person name="Pereira M."/>
            <person name="Perotto S."/>
            <person name="Peter M."/>
            <person name="Riley R."/>
            <person name="Sitrit Y."/>
            <person name="Stielow B."/>
            <person name="Szollosi G."/>
            <person name="Zifcakova L."/>
            <person name="Stursova M."/>
            <person name="Spatafora J.W."/>
            <person name="Tedersoo L."/>
            <person name="Vaario L.-M."/>
            <person name="Yamada A."/>
            <person name="Yan M."/>
            <person name="Wang P."/>
            <person name="Xu J."/>
            <person name="Bruns T."/>
            <person name="Baldrian P."/>
            <person name="Vilgalys R."/>
            <person name="Henrissat B."/>
            <person name="Grigoriev I.V."/>
            <person name="Hibbett D."/>
            <person name="Nagy L.G."/>
            <person name="Martin F.M."/>
        </authorList>
    </citation>
    <scope>NUCLEOTIDE SEQUENCE</scope>
    <source>
        <strain evidence="3">BED1</strain>
    </source>
</reference>
<dbReference type="InterPro" id="IPR056750">
    <property type="entry name" value="RRM_ESF1"/>
</dbReference>
<dbReference type="InterPro" id="IPR039754">
    <property type="entry name" value="Esf1"/>
</dbReference>
<sequence>MLWLAGERPLRLIYCGSLSRSGVTLVRIPDDRRIFNAVDASLARLESPYLDLFQIHRYDRKVPAEETMKSPPRPINGSIQVSQVDLGKRPLMHAAKRMRMAERGICPMVESRTEDGGEDEAVPTIVDYARGAALMESSDDGEEDGDLPPRVSLTDGSGSDNDQDGFVSLGAKSKKRHEDEEVEIEIDLDENTIAALDAQVAEYAKTIPDREEAADVQQTRRLAVVNLDWDYVRAAHLFKIFSSHVSPIASETAGKNRVTRGRLLSVRVYPSEFGKKRMTRSAH</sequence>
<organism evidence="3 4">
    <name type="scientific">Boletus edulis BED1</name>
    <dbReference type="NCBI Taxonomy" id="1328754"/>
    <lineage>
        <taxon>Eukaryota</taxon>
        <taxon>Fungi</taxon>
        <taxon>Dikarya</taxon>
        <taxon>Basidiomycota</taxon>
        <taxon>Agaricomycotina</taxon>
        <taxon>Agaricomycetes</taxon>
        <taxon>Agaricomycetidae</taxon>
        <taxon>Boletales</taxon>
        <taxon>Boletineae</taxon>
        <taxon>Boletaceae</taxon>
        <taxon>Boletoideae</taxon>
        <taxon>Boletus</taxon>
    </lineage>
</organism>
<evidence type="ECO:0000313" key="4">
    <source>
        <dbReference type="Proteomes" id="UP001194468"/>
    </source>
</evidence>
<evidence type="ECO:0000313" key="3">
    <source>
        <dbReference type="EMBL" id="KAF8447346.1"/>
    </source>
</evidence>
<name>A0AAD4C339_BOLED</name>
<dbReference type="EMBL" id="WHUW01000004">
    <property type="protein sequence ID" value="KAF8447346.1"/>
    <property type="molecule type" value="Genomic_DNA"/>
</dbReference>
<feature type="compositionally biased region" description="Acidic residues" evidence="1">
    <location>
        <begin position="137"/>
        <end position="146"/>
    </location>
</feature>
<dbReference type="PANTHER" id="PTHR12202">
    <property type="entry name" value="ESF1 HOMOLOG"/>
    <property type="match status" value="1"/>
</dbReference>
<gene>
    <name evidence="3" type="ORF">L210DRAFT_3757268</name>
</gene>
<dbReference type="GO" id="GO:0003723">
    <property type="term" value="F:RNA binding"/>
    <property type="evidence" value="ECO:0007669"/>
    <property type="project" value="TreeGrafter"/>
</dbReference>
<dbReference type="AlphaFoldDB" id="A0AAD4C339"/>
<keyword evidence="4" id="KW-1185">Reference proteome</keyword>
<dbReference type="Proteomes" id="UP001194468">
    <property type="component" value="Unassembled WGS sequence"/>
</dbReference>
<dbReference type="PANTHER" id="PTHR12202:SF0">
    <property type="entry name" value="ESF1 HOMOLOG"/>
    <property type="match status" value="1"/>
</dbReference>
<dbReference type="Gene3D" id="3.20.20.100">
    <property type="entry name" value="NADP-dependent oxidoreductase domain"/>
    <property type="match status" value="1"/>
</dbReference>
<feature type="domain" description="ESF1 RRM" evidence="2">
    <location>
        <begin position="219"/>
        <end position="280"/>
    </location>
</feature>
<dbReference type="GO" id="GO:0006364">
    <property type="term" value="P:rRNA processing"/>
    <property type="evidence" value="ECO:0007669"/>
    <property type="project" value="InterPro"/>
</dbReference>
<feature type="region of interest" description="Disordered" evidence="1">
    <location>
        <begin position="136"/>
        <end position="174"/>
    </location>
</feature>
<dbReference type="Pfam" id="PF25121">
    <property type="entry name" value="RRM_ESF1"/>
    <property type="match status" value="1"/>
</dbReference>
<reference evidence="3" key="2">
    <citation type="journal article" date="2020" name="Nat. Commun.">
        <title>Large-scale genome sequencing of mycorrhizal fungi provides insights into the early evolution of symbiotic traits.</title>
        <authorList>
            <person name="Miyauchi S."/>
            <person name="Kiss E."/>
            <person name="Kuo A."/>
            <person name="Drula E."/>
            <person name="Kohler A."/>
            <person name="Sanchez-Garcia M."/>
            <person name="Morin E."/>
            <person name="Andreopoulos B."/>
            <person name="Barry K.W."/>
            <person name="Bonito G."/>
            <person name="Buee M."/>
            <person name="Carver A."/>
            <person name="Chen C."/>
            <person name="Cichocki N."/>
            <person name="Clum A."/>
            <person name="Culley D."/>
            <person name="Crous P.W."/>
            <person name="Fauchery L."/>
            <person name="Girlanda M."/>
            <person name="Hayes R.D."/>
            <person name="Keri Z."/>
            <person name="LaButti K."/>
            <person name="Lipzen A."/>
            <person name="Lombard V."/>
            <person name="Magnuson J."/>
            <person name="Maillard F."/>
            <person name="Murat C."/>
            <person name="Nolan M."/>
            <person name="Ohm R.A."/>
            <person name="Pangilinan J."/>
            <person name="Pereira M.F."/>
            <person name="Perotto S."/>
            <person name="Peter M."/>
            <person name="Pfister S."/>
            <person name="Riley R."/>
            <person name="Sitrit Y."/>
            <person name="Stielow J.B."/>
            <person name="Szollosi G."/>
            <person name="Zifcakova L."/>
            <person name="Stursova M."/>
            <person name="Spatafora J.W."/>
            <person name="Tedersoo L."/>
            <person name="Vaario L.M."/>
            <person name="Yamada A."/>
            <person name="Yan M."/>
            <person name="Wang P."/>
            <person name="Xu J."/>
            <person name="Bruns T."/>
            <person name="Baldrian P."/>
            <person name="Vilgalys R."/>
            <person name="Dunand C."/>
            <person name="Henrissat B."/>
            <person name="Grigoriev I.V."/>
            <person name="Hibbett D."/>
            <person name="Nagy L.G."/>
            <person name="Martin F.M."/>
        </authorList>
    </citation>
    <scope>NUCLEOTIDE SEQUENCE</scope>
    <source>
        <strain evidence="3">BED1</strain>
    </source>
</reference>
<comment type="caution">
    <text evidence="3">The sequence shown here is derived from an EMBL/GenBank/DDBJ whole genome shotgun (WGS) entry which is preliminary data.</text>
</comment>
<accession>A0AAD4C339</accession>
<dbReference type="InterPro" id="IPR036812">
    <property type="entry name" value="NAD(P)_OxRdtase_dom_sf"/>
</dbReference>
<protein>
    <recommendedName>
        <fullName evidence="2">ESF1 RRM domain-containing protein</fullName>
    </recommendedName>
</protein>
<evidence type="ECO:0000259" key="2">
    <source>
        <dbReference type="Pfam" id="PF25121"/>
    </source>
</evidence>
<evidence type="ECO:0000256" key="1">
    <source>
        <dbReference type="SAM" id="MobiDB-lite"/>
    </source>
</evidence>
<proteinExistence type="predicted"/>